<keyword evidence="4" id="KW-1185">Reference proteome</keyword>
<accession>A0A857JAG5</accession>
<dbReference type="PANTHER" id="PTHR43685">
    <property type="entry name" value="GLYCOSYLTRANSFERASE"/>
    <property type="match status" value="1"/>
</dbReference>
<dbReference type="Proteomes" id="UP000464787">
    <property type="component" value="Chromosome"/>
</dbReference>
<dbReference type="AlphaFoldDB" id="A0A857JAG5"/>
<evidence type="ECO:0000259" key="2">
    <source>
        <dbReference type="Pfam" id="PF00535"/>
    </source>
</evidence>
<evidence type="ECO:0000313" key="4">
    <source>
        <dbReference type="Proteomes" id="UP000464787"/>
    </source>
</evidence>
<dbReference type="GO" id="GO:0016740">
    <property type="term" value="F:transferase activity"/>
    <property type="evidence" value="ECO:0007669"/>
    <property type="project" value="UniProtKB-KW"/>
</dbReference>
<proteinExistence type="predicted"/>
<dbReference type="Pfam" id="PF00535">
    <property type="entry name" value="Glycos_transf_2"/>
    <property type="match status" value="1"/>
</dbReference>
<organism evidence="3 4">
    <name type="scientific">Xylophilus rhododendri</name>
    <dbReference type="NCBI Taxonomy" id="2697032"/>
    <lineage>
        <taxon>Bacteria</taxon>
        <taxon>Pseudomonadati</taxon>
        <taxon>Pseudomonadota</taxon>
        <taxon>Betaproteobacteria</taxon>
        <taxon>Burkholderiales</taxon>
        <taxon>Xylophilus</taxon>
    </lineage>
</organism>
<dbReference type="InterPro" id="IPR001173">
    <property type="entry name" value="Glyco_trans_2-like"/>
</dbReference>
<name>A0A857JAG5_9BURK</name>
<dbReference type="Gene3D" id="3.90.550.10">
    <property type="entry name" value="Spore Coat Polysaccharide Biosynthesis Protein SpsA, Chain A"/>
    <property type="match status" value="1"/>
</dbReference>
<keyword evidence="1" id="KW-0812">Transmembrane</keyword>
<reference evidence="3 4" key="1">
    <citation type="submission" date="2020-01" db="EMBL/GenBank/DDBJ databases">
        <title>Genome sequencing of strain KACC 21265.</title>
        <authorList>
            <person name="Heo J."/>
            <person name="Kim S.-J."/>
            <person name="Kim J.-S."/>
            <person name="Hong S.-B."/>
            <person name="Kwon S.-W."/>
        </authorList>
    </citation>
    <scope>NUCLEOTIDE SEQUENCE [LARGE SCALE GENOMIC DNA]</scope>
    <source>
        <strain evidence="3 4">KACC 21265</strain>
    </source>
</reference>
<keyword evidence="3" id="KW-0808">Transferase</keyword>
<keyword evidence="1" id="KW-0472">Membrane</keyword>
<dbReference type="InterPro" id="IPR050834">
    <property type="entry name" value="Glycosyltransf_2"/>
</dbReference>
<gene>
    <name evidence="3" type="ORF">GT347_19505</name>
</gene>
<sequence>MLFTVVIPLYNKAPYIASTLHSVFAQSFEDFEVLVVDDGSKDDGAAVVEQIQDSRLRLIRQANAGVACARNRGIAEARGEWIAFLDGDDWWHPEYLATQRQSMSLFPAVDVVSTGFVSRKDSKDWTPEPWLLPSQDVPRTLVHDLPAQWLRKLSFFTGSVAVRASRLHAMQPCFPEGETNGEDMDLWFRLGEGGAIVTLPLPLVAYRDAASESLSALHNYKGMPPYLTRMQNRALSGNLDAGLARSAMAFVVQEQVSMARRALMAGRRGPAMKWLWSAGKRSLSNKRWWVTLGMTLFVPAKAVAAWRLYCKRRAYRQITDSLPGAPAQD</sequence>
<dbReference type="KEGG" id="xyk:GT347_19505"/>
<dbReference type="EMBL" id="CP047650">
    <property type="protein sequence ID" value="QHI99972.1"/>
    <property type="molecule type" value="Genomic_DNA"/>
</dbReference>
<dbReference type="RefSeq" id="WP_160553783.1">
    <property type="nucleotide sequence ID" value="NZ_CP047650.1"/>
</dbReference>
<feature type="transmembrane region" description="Helical" evidence="1">
    <location>
        <begin position="288"/>
        <end position="309"/>
    </location>
</feature>
<dbReference type="CDD" id="cd00761">
    <property type="entry name" value="Glyco_tranf_GTA_type"/>
    <property type="match status" value="1"/>
</dbReference>
<evidence type="ECO:0000256" key="1">
    <source>
        <dbReference type="SAM" id="Phobius"/>
    </source>
</evidence>
<keyword evidence="1" id="KW-1133">Transmembrane helix</keyword>
<protein>
    <submittedName>
        <fullName evidence="3">Glycosyltransferase</fullName>
    </submittedName>
</protein>
<evidence type="ECO:0000313" key="3">
    <source>
        <dbReference type="EMBL" id="QHI99972.1"/>
    </source>
</evidence>
<dbReference type="InterPro" id="IPR029044">
    <property type="entry name" value="Nucleotide-diphossugar_trans"/>
</dbReference>
<dbReference type="PANTHER" id="PTHR43685:SF2">
    <property type="entry name" value="GLYCOSYLTRANSFERASE 2-LIKE DOMAIN-CONTAINING PROTEIN"/>
    <property type="match status" value="1"/>
</dbReference>
<feature type="domain" description="Glycosyltransferase 2-like" evidence="2">
    <location>
        <begin position="4"/>
        <end position="129"/>
    </location>
</feature>
<dbReference type="SUPFAM" id="SSF53448">
    <property type="entry name" value="Nucleotide-diphospho-sugar transferases"/>
    <property type="match status" value="1"/>
</dbReference>